<dbReference type="GO" id="GO:0003824">
    <property type="term" value="F:catalytic activity"/>
    <property type="evidence" value="ECO:0007669"/>
    <property type="project" value="InterPro"/>
</dbReference>
<dbReference type="Pfam" id="PF01425">
    <property type="entry name" value="Amidase"/>
    <property type="match status" value="1"/>
</dbReference>
<dbReference type="PANTHER" id="PTHR11895">
    <property type="entry name" value="TRANSAMIDASE"/>
    <property type="match status" value="1"/>
</dbReference>
<name>A0A8J3X7A5_9ACTN</name>
<dbReference type="InterPro" id="IPR036291">
    <property type="entry name" value="NAD(P)-bd_dom_sf"/>
</dbReference>
<gene>
    <name evidence="3" type="ORF">Pmi06nite_35380</name>
</gene>
<dbReference type="Gene3D" id="3.40.50.720">
    <property type="entry name" value="NAD(P)-binding Rossmann-like Domain"/>
    <property type="match status" value="1"/>
</dbReference>
<dbReference type="InterPro" id="IPR023631">
    <property type="entry name" value="Amidase_dom"/>
</dbReference>
<dbReference type="PANTHER" id="PTHR11895:SF67">
    <property type="entry name" value="AMIDASE DOMAIN-CONTAINING PROTEIN"/>
    <property type="match status" value="1"/>
</dbReference>
<dbReference type="PROSITE" id="PS00571">
    <property type="entry name" value="AMIDASES"/>
    <property type="match status" value="1"/>
</dbReference>
<reference evidence="3 4" key="1">
    <citation type="submission" date="2021-01" db="EMBL/GenBank/DDBJ databases">
        <title>Whole genome shotgun sequence of Planotetraspora mira NBRC 15435.</title>
        <authorList>
            <person name="Komaki H."/>
            <person name="Tamura T."/>
        </authorList>
    </citation>
    <scope>NUCLEOTIDE SEQUENCE [LARGE SCALE GENOMIC DNA]</scope>
    <source>
        <strain evidence="3 4">NBRC 15435</strain>
    </source>
</reference>
<dbReference type="InterPro" id="IPR020556">
    <property type="entry name" value="Amidase_CS"/>
</dbReference>
<dbReference type="Proteomes" id="UP000650628">
    <property type="component" value="Unassembled WGS sequence"/>
</dbReference>
<protein>
    <recommendedName>
        <fullName evidence="5">2-dehydropantoate 2-reductase</fullName>
    </recommendedName>
</protein>
<keyword evidence="4" id="KW-1185">Reference proteome</keyword>
<feature type="domain" description="Amidase" evidence="1">
    <location>
        <begin position="333"/>
        <end position="693"/>
    </location>
</feature>
<evidence type="ECO:0008006" key="5">
    <source>
        <dbReference type="Google" id="ProtNLM"/>
    </source>
</evidence>
<dbReference type="InterPro" id="IPR013328">
    <property type="entry name" value="6PGD_dom2"/>
</dbReference>
<evidence type="ECO:0000313" key="4">
    <source>
        <dbReference type="Proteomes" id="UP000650628"/>
    </source>
</evidence>
<dbReference type="EMBL" id="BOOO01000017">
    <property type="protein sequence ID" value="GII30096.1"/>
    <property type="molecule type" value="Genomic_DNA"/>
</dbReference>
<dbReference type="Pfam" id="PF02558">
    <property type="entry name" value="ApbA"/>
    <property type="match status" value="1"/>
</dbReference>
<proteinExistence type="predicted"/>
<organism evidence="3 4">
    <name type="scientific">Planotetraspora mira</name>
    <dbReference type="NCBI Taxonomy" id="58121"/>
    <lineage>
        <taxon>Bacteria</taxon>
        <taxon>Bacillati</taxon>
        <taxon>Actinomycetota</taxon>
        <taxon>Actinomycetes</taxon>
        <taxon>Streptosporangiales</taxon>
        <taxon>Streptosporangiaceae</taxon>
        <taxon>Planotetraspora</taxon>
    </lineage>
</organism>
<dbReference type="SUPFAM" id="SSF51735">
    <property type="entry name" value="NAD(P)-binding Rossmann-fold domains"/>
    <property type="match status" value="1"/>
</dbReference>
<feature type="domain" description="Ketopantoate reductase N-terminal" evidence="2">
    <location>
        <begin position="4"/>
        <end position="149"/>
    </location>
</feature>
<dbReference type="RefSeq" id="WP_203954066.1">
    <property type="nucleotide sequence ID" value="NZ_BOOO01000017.1"/>
</dbReference>
<sequence>MQLTIIGAGAIGGTIGAHMIRAGHDVLFCDADPAHVEVINRDGLSIEGPVENFTVAARAVTPEDLPDRLDHVAIAVKSHHTAQAAELVRDRLAPDGYLVSFQNGLTADALSAVVGAHRLLVSFVNFGADVLAPGRIMQGNIGTFRVGESTGGEITPRVRELVAALPYAEATGNIMGFLWGKEAYGAMLYAGAVSDLSIADSLEAPRWRPLMLAIAGEVLAQAPVRPEGFDGFEPDDLEGSLARLVTFNRNSAKSHSGIYRDLMVRKRKTEVDDLLHDLAGPLTTYTGELIKAIERGERTCEVANLELLAAYERSQRLGRPLNAVVTLFHAPSRAPEGPLHGVQIAVKDMIDIAGHPRGNGNAAAMRSEPATADAPVITTLRSAGADVFAATSLLEYAAGAVHPDVPEAMNPYNPKRTAGGSSGGSAALVGVGACAVALGTDTGGSIRIPAHYCATVGFKPSHGALPVDGVQALAPTLDHVGLLARDVATTTEVFSALTGTGPQTLSGTALRIGVLPGQLEHPEVEPDVAAAVRDAIGVLRDAGCSIVEVDGSAFGALEETFSDILLFEAWQVHGARVTDDPGHYGPETLRLLRSGSDVSEADYREALARRERLLPAAAEVYAGIDVLLSPAAPFVAPVTTPPVDTPEGAAEGMFTGIHNLTGAPALVLPCGWSADGLPIGLQLSSPLGTDLGLLAAAAYVESALAVEARTPAVH</sequence>
<dbReference type="InterPro" id="IPR036928">
    <property type="entry name" value="AS_sf"/>
</dbReference>
<dbReference type="AlphaFoldDB" id="A0A8J3X7A5"/>
<evidence type="ECO:0000259" key="2">
    <source>
        <dbReference type="Pfam" id="PF02558"/>
    </source>
</evidence>
<accession>A0A8J3X7A5</accession>
<dbReference type="SUPFAM" id="SSF75304">
    <property type="entry name" value="Amidase signature (AS) enzymes"/>
    <property type="match status" value="1"/>
</dbReference>
<evidence type="ECO:0000313" key="3">
    <source>
        <dbReference type="EMBL" id="GII30096.1"/>
    </source>
</evidence>
<dbReference type="InterPro" id="IPR000120">
    <property type="entry name" value="Amidase"/>
</dbReference>
<evidence type="ECO:0000259" key="1">
    <source>
        <dbReference type="Pfam" id="PF01425"/>
    </source>
</evidence>
<dbReference type="Gene3D" id="3.90.1300.10">
    <property type="entry name" value="Amidase signature (AS) domain"/>
    <property type="match status" value="1"/>
</dbReference>
<comment type="caution">
    <text evidence="3">The sequence shown here is derived from an EMBL/GenBank/DDBJ whole genome shotgun (WGS) entry which is preliminary data.</text>
</comment>
<dbReference type="Gene3D" id="1.10.1040.10">
    <property type="entry name" value="N-(1-d-carboxylethyl)-l-norvaline Dehydrogenase, domain 2"/>
    <property type="match status" value="1"/>
</dbReference>
<dbReference type="InterPro" id="IPR013332">
    <property type="entry name" value="KPR_N"/>
</dbReference>